<feature type="compositionally biased region" description="Low complexity" evidence="1">
    <location>
        <begin position="70"/>
        <end position="79"/>
    </location>
</feature>
<protein>
    <submittedName>
        <fullName evidence="2">Uncharacterized protein</fullName>
    </submittedName>
</protein>
<dbReference type="EMBL" id="OW240916">
    <property type="protein sequence ID" value="CAH2296311.1"/>
    <property type="molecule type" value="Genomic_DNA"/>
</dbReference>
<proteinExistence type="predicted"/>
<gene>
    <name evidence="2" type="ORF">PECUL_23A041715</name>
</gene>
<keyword evidence="3" id="KW-1185">Reference proteome</keyword>
<dbReference type="AlphaFoldDB" id="A0AAD1SAP2"/>
<evidence type="ECO:0000256" key="1">
    <source>
        <dbReference type="SAM" id="MobiDB-lite"/>
    </source>
</evidence>
<sequence length="87" mass="9373">MADGTSSPSLKTLRRVLEQDQQASTTPGFKVATSLMTSKPPTAFEEEESSPRYKALTTKAETPRPPENQPTSGPTSKSPSPRPTQRG</sequence>
<feature type="region of interest" description="Disordered" evidence="1">
    <location>
        <begin position="38"/>
        <end position="87"/>
    </location>
</feature>
<reference evidence="2" key="1">
    <citation type="submission" date="2022-03" db="EMBL/GenBank/DDBJ databases">
        <authorList>
            <person name="Alioto T."/>
            <person name="Alioto T."/>
            <person name="Gomez Garrido J."/>
        </authorList>
    </citation>
    <scope>NUCLEOTIDE SEQUENCE</scope>
</reference>
<dbReference type="Proteomes" id="UP001295444">
    <property type="component" value="Chromosome 05"/>
</dbReference>
<organism evidence="2 3">
    <name type="scientific">Pelobates cultripes</name>
    <name type="common">Western spadefoot toad</name>
    <dbReference type="NCBI Taxonomy" id="61616"/>
    <lineage>
        <taxon>Eukaryota</taxon>
        <taxon>Metazoa</taxon>
        <taxon>Chordata</taxon>
        <taxon>Craniata</taxon>
        <taxon>Vertebrata</taxon>
        <taxon>Euteleostomi</taxon>
        <taxon>Amphibia</taxon>
        <taxon>Batrachia</taxon>
        <taxon>Anura</taxon>
        <taxon>Pelobatoidea</taxon>
        <taxon>Pelobatidae</taxon>
        <taxon>Pelobates</taxon>
    </lineage>
</organism>
<evidence type="ECO:0000313" key="3">
    <source>
        <dbReference type="Proteomes" id="UP001295444"/>
    </source>
</evidence>
<name>A0AAD1SAP2_PELCU</name>
<accession>A0AAD1SAP2</accession>
<evidence type="ECO:0000313" key="2">
    <source>
        <dbReference type="EMBL" id="CAH2296311.1"/>
    </source>
</evidence>